<feature type="region of interest" description="Disordered" evidence="1">
    <location>
        <begin position="213"/>
        <end position="233"/>
    </location>
</feature>
<dbReference type="RefSeq" id="XP_046010256.1">
    <property type="nucleotide sequence ID" value="XM_046159007.1"/>
</dbReference>
<keyword evidence="4" id="KW-1185">Reference proteome</keyword>
<feature type="compositionally biased region" description="Basic and acidic residues" evidence="1">
    <location>
        <begin position="274"/>
        <end position="289"/>
    </location>
</feature>
<evidence type="ECO:0000256" key="1">
    <source>
        <dbReference type="SAM" id="MobiDB-lite"/>
    </source>
</evidence>
<dbReference type="AlphaFoldDB" id="A0A9P9BKW6"/>
<dbReference type="PANTHER" id="PTHR35910:SF6">
    <property type="entry name" value="2EXR DOMAIN-CONTAINING PROTEIN"/>
    <property type="match status" value="1"/>
</dbReference>
<dbReference type="EMBL" id="JAGTJQ010000007">
    <property type="protein sequence ID" value="KAH7027457.1"/>
    <property type="molecule type" value="Genomic_DNA"/>
</dbReference>
<evidence type="ECO:0000313" key="4">
    <source>
        <dbReference type="Proteomes" id="UP000756346"/>
    </source>
</evidence>
<feature type="compositionally biased region" description="Basic and acidic residues" evidence="1">
    <location>
        <begin position="393"/>
        <end position="406"/>
    </location>
</feature>
<proteinExistence type="predicted"/>
<protein>
    <recommendedName>
        <fullName evidence="2">2EXR domain-containing protein</fullName>
    </recommendedName>
</protein>
<dbReference type="Proteomes" id="UP000756346">
    <property type="component" value="Unassembled WGS sequence"/>
</dbReference>
<comment type="caution">
    <text evidence="3">The sequence shown here is derived from an EMBL/GenBank/DDBJ whole genome shotgun (WGS) entry which is preliminary data.</text>
</comment>
<feature type="domain" description="2EXR" evidence="2">
    <location>
        <begin position="6"/>
        <end position="80"/>
    </location>
</feature>
<dbReference type="Pfam" id="PF20150">
    <property type="entry name" value="2EXR"/>
    <property type="match status" value="1"/>
</dbReference>
<name>A0A9P9BKW6_9PEZI</name>
<sequence>MSAAQFHLFGRLPAELQDLIWQFALPEPRVYEVFDAPAPSIPRSNPANHLLFADIRNERPPVISNVCHGARSAVMRRYKPVVLSGTIKFLDLQRDVLLFDSYLQVRRLLKAIRLLSQVDVIRKHISQIALGTSWGLHAGLQLRLFHRSVQTKRNMAKLLKHLTQFQKLEAVKLVVYQRSAFSLQVQWLDQRCFQWSTTPTPAPIPIAMAGMPTMQRPNQHHQSPPPPRIGSHAGAVQNQAFHYNFHVNFNLDNYWLRRPCHSSLEDYVMDDVDEKPGHGSKHGADEMKGTEQVQADGHGGTTRDTNIAASPARLSPQQDTRVRGRGGVGEVPISSGPTTKTTATTTTTSAFFGQQPKQAHSRYEDPYDAQPKPHQVRALKATFQKWVDETTADDQKETNALERESSTRPAKRPRLEAATLTWVYTGISNTTVY</sequence>
<reference evidence="3" key="1">
    <citation type="journal article" date="2021" name="Nat. Commun.">
        <title>Genetic determinants of endophytism in the Arabidopsis root mycobiome.</title>
        <authorList>
            <person name="Mesny F."/>
            <person name="Miyauchi S."/>
            <person name="Thiergart T."/>
            <person name="Pickel B."/>
            <person name="Atanasova L."/>
            <person name="Karlsson M."/>
            <person name="Huettel B."/>
            <person name="Barry K.W."/>
            <person name="Haridas S."/>
            <person name="Chen C."/>
            <person name="Bauer D."/>
            <person name="Andreopoulos W."/>
            <person name="Pangilinan J."/>
            <person name="LaButti K."/>
            <person name="Riley R."/>
            <person name="Lipzen A."/>
            <person name="Clum A."/>
            <person name="Drula E."/>
            <person name="Henrissat B."/>
            <person name="Kohler A."/>
            <person name="Grigoriev I.V."/>
            <person name="Martin F.M."/>
            <person name="Hacquard S."/>
        </authorList>
    </citation>
    <scope>NUCLEOTIDE SEQUENCE</scope>
    <source>
        <strain evidence="3">MPI-CAGE-CH-0230</strain>
    </source>
</reference>
<dbReference type="PANTHER" id="PTHR35910">
    <property type="entry name" value="2EXR DOMAIN-CONTAINING PROTEIN"/>
    <property type="match status" value="1"/>
</dbReference>
<feature type="region of interest" description="Disordered" evidence="1">
    <location>
        <begin position="271"/>
        <end position="343"/>
    </location>
</feature>
<evidence type="ECO:0000259" key="2">
    <source>
        <dbReference type="Pfam" id="PF20150"/>
    </source>
</evidence>
<organism evidence="3 4">
    <name type="scientific">Microdochium trichocladiopsis</name>
    <dbReference type="NCBI Taxonomy" id="1682393"/>
    <lineage>
        <taxon>Eukaryota</taxon>
        <taxon>Fungi</taxon>
        <taxon>Dikarya</taxon>
        <taxon>Ascomycota</taxon>
        <taxon>Pezizomycotina</taxon>
        <taxon>Sordariomycetes</taxon>
        <taxon>Xylariomycetidae</taxon>
        <taxon>Xylariales</taxon>
        <taxon>Microdochiaceae</taxon>
        <taxon>Microdochium</taxon>
    </lineage>
</organism>
<dbReference type="InterPro" id="IPR045518">
    <property type="entry name" value="2EXR"/>
</dbReference>
<feature type="region of interest" description="Disordered" evidence="1">
    <location>
        <begin position="389"/>
        <end position="412"/>
    </location>
</feature>
<dbReference type="GeneID" id="70188553"/>
<evidence type="ECO:0000313" key="3">
    <source>
        <dbReference type="EMBL" id="KAH7027457.1"/>
    </source>
</evidence>
<dbReference type="OrthoDB" id="4812806at2759"/>
<gene>
    <name evidence="3" type="ORF">B0I36DRAFT_364655</name>
</gene>
<accession>A0A9P9BKW6</accession>